<dbReference type="InterPro" id="IPR036396">
    <property type="entry name" value="Cyt_P450_sf"/>
</dbReference>
<dbReference type="Proteomes" id="UP000250140">
    <property type="component" value="Unassembled WGS sequence"/>
</dbReference>
<gene>
    <name evidence="2" type="ORF">AOQ84DRAFT_418860</name>
</gene>
<evidence type="ECO:0000313" key="2">
    <source>
        <dbReference type="EMBL" id="OCL12665.1"/>
    </source>
</evidence>
<dbReference type="PANTHER" id="PTHR24305:SF152">
    <property type="entry name" value="P450, PUTATIVE (EUROFUNG)-RELATED"/>
    <property type="match status" value="1"/>
</dbReference>
<protein>
    <recommendedName>
        <fullName evidence="4">Cytochrome P450</fullName>
    </recommendedName>
</protein>
<name>A0A8E2JWW3_9PEZI</name>
<dbReference type="SUPFAM" id="SSF48264">
    <property type="entry name" value="Cytochrome P450"/>
    <property type="match status" value="1"/>
</dbReference>
<organism evidence="2 3">
    <name type="scientific">Glonium stellatum</name>
    <dbReference type="NCBI Taxonomy" id="574774"/>
    <lineage>
        <taxon>Eukaryota</taxon>
        <taxon>Fungi</taxon>
        <taxon>Dikarya</taxon>
        <taxon>Ascomycota</taxon>
        <taxon>Pezizomycotina</taxon>
        <taxon>Dothideomycetes</taxon>
        <taxon>Pleosporomycetidae</taxon>
        <taxon>Gloniales</taxon>
        <taxon>Gloniaceae</taxon>
        <taxon>Glonium</taxon>
    </lineage>
</organism>
<keyword evidence="1" id="KW-0472">Membrane</keyword>
<dbReference type="GO" id="GO:0004497">
    <property type="term" value="F:monooxygenase activity"/>
    <property type="evidence" value="ECO:0007669"/>
    <property type="project" value="InterPro"/>
</dbReference>
<evidence type="ECO:0000313" key="3">
    <source>
        <dbReference type="Proteomes" id="UP000250140"/>
    </source>
</evidence>
<feature type="transmembrane region" description="Helical" evidence="1">
    <location>
        <begin position="43"/>
        <end position="63"/>
    </location>
</feature>
<sequence>MCLLPDAQMWHIYAFSGILAWLTLTIIYHLFFHPLAKVPGPLLPAITYLYASYFYVICSGQFYKEVERLHNKFGPIVRITPNEVHLSDPENYDKIYNMSTHFYKDPNFYDALGLGYATFSTIPNDLHRARR</sequence>
<dbReference type="GO" id="GO:0020037">
    <property type="term" value="F:heme binding"/>
    <property type="evidence" value="ECO:0007669"/>
    <property type="project" value="InterPro"/>
</dbReference>
<keyword evidence="1" id="KW-0812">Transmembrane</keyword>
<dbReference type="Gene3D" id="1.10.630.10">
    <property type="entry name" value="Cytochrome P450"/>
    <property type="match status" value="1"/>
</dbReference>
<dbReference type="GO" id="GO:0005506">
    <property type="term" value="F:iron ion binding"/>
    <property type="evidence" value="ECO:0007669"/>
    <property type="project" value="InterPro"/>
</dbReference>
<evidence type="ECO:0008006" key="4">
    <source>
        <dbReference type="Google" id="ProtNLM"/>
    </source>
</evidence>
<evidence type="ECO:0000256" key="1">
    <source>
        <dbReference type="SAM" id="Phobius"/>
    </source>
</evidence>
<dbReference type="PANTHER" id="PTHR24305">
    <property type="entry name" value="CYTOCHROME P450"/>
    <property type="match status" value="1"/>
</dbReference>
<dbReference type="EMBL" id="KV748847">
    <property type="protein sequence ID" value="OCL12665.1"/>
    <property type="molecule type" value="Genomic_DNA"/>
</dbReference>
<dbReference type="InterPro" id="IPR050121">
    <property type="entry name" value="Cytochrome_P450_monoxygenase"/>
</dbReference>
<dbReference type="GO" id="GO:0016705">
    <property type="term" value="F:oxidoreductase activity, acting on paired donors, with incorporation or reduction of molecular oxygen"/>
    <property type="evidence" value="ECO:0007669"/>
    <property type="project" value="InterPro"/>
</dbReference>
<keyword evidence="3" id="KW-1185">Reference proteome</keyword>
<reference evidence="2 3" key="1">
    <citation type="journal article" date="2016" name="Nat. Commun.">
        <title>Ectomycorrhizal ecology is imprinted in the genome of the dominant symbiotic fungus Cenococcum geophilum.</title>
        <authorList>
            <consortium name="DOE Joint Genome Institute"/>
            <person name="Peter M."/>
            <person name="Kohler A."/>
            <person name="Ohm R.A."/>
            <person name="Kuo A."/>
            <person name="Krutzmann J."/>
            <person name="Morin E."/>
            <person name="Arend M."/>
            <person name="Barry K.W."/>
            <person name="Binder M."/>
            <person name="Choi C."/>
            <person name="Clum A."/>
            <person name="Copeland A."/>
            <person name="Grisel N."/>
            <person name="Haridas S."/>
            <person name="Kipfer T."/>
            <person name="LaButti K."/>
            <person name="Lindquist E."/>
            <person name="Lipzen A."/>
            <person name="Maire R."/>
            <person name="Meier B."/>
            <person name="Mihaltcheva S."/>
            <person name="Molinier V."/>
            <person name="Murat C."/>
            <person name="Poggeler S."/>
            <person name="Quandt C.A."/>
            <person name="Sperisen C."/>
            <person name="Tritt A."/>
            <person name="Tisserant E."/>
            <person name="Crous P.W."/>
            <person name="Henrissat B."/>
            <person name="Nehls U."/>
            <person name="Egli S."/>
            <person name="Spatafora J.W."/>
            <person name="Grigoriev I.V."/>
            <person name="Martin F.M."/>
        </authorList>
    </citation>
    <scope>NUCLEOTIDE SEQUENCE [LARGE SCALE GENOMIC DNA]</scope>
    <source>
        <strain evidence="2 3">CBS 207.34</strain>
    </source>
</reference>
<feature type="non-terminal residue" evidence="2">
    <location>
        <position position="131"/>
    </location>
</feature>
<accession>A0A8E2JWW3</accession>
<dbReference type="AlphaFoldDB" id="A0A8E2JWW3"/>
<dbReference type="OrthoDB" id="3945418at2759"/>
<proteinExistence type="predicted"/>
<feature type="transmembrane region" description="Helical" evidence="1">
    <location>
        <begin position="12"/>
        <end position="31"/>
    </location>
</feature>
<keyword evidence="1" id="KW-1133">Transmembrane helix</keyword>